<protein>
    <recommendedName>
        <fullName evidence="8">Ferritin</fullName>
        <ecNumber evidence="8">1.16.3.2</ecNumber>
    </recommendedName>
</protein>
<dbReference type="OrthoDB" id="9801481at2"/>
<name>K0XBJ9_9BACT</name>
<dbReference type="InterPro" id="IPR008331">
    <property type="entry name" value="Ferritin_DPS_dom"/>
</dbReference>
<dbReference type="InterPro" id="IPR009040">
    <property type="entry name" value="Ferritin-like_diiron"/>
</dbReference>
<evidence type="ECO:0000256" key="8">
    <source>
        <dbReference type="RuleBase" id="RU361145"/>
    </source>
</evidence>
<evidence type="ECO:0000256" key="6">
    <source>
        <dbReference type="ARBA" id="ARBA00054546"/>
    </source>
</evidence>
<evidence type="ECO:0000256" key="4">
    <source>
        <dbReference type="ARBA" id="ARBA00023002"/>
    </source>
</evidence>
<keyword evidence="8" id="KW-0963">Cytoplasm</keyword>
<comment type="similarity">
    <text evidence="1 8">Belongs to the ferritin family. Prokaryotic subfamily.</text>
</comment>
<dbReference type="InterPro" id="IPR001519">
    <property type="entry name" value="Ferritin"/>
</dbReference>
<feature type="binding site" evidence="7">
    <location>
        <position position="53"/>
    </location>
    <ligand>
        <name>Fe cation</name>
        <dbReference type="ChEBI" id="CHEBI:24875"/>
        <label>1</label>
    </ligand>
</feature>
<evidence type="ECO:0000313" key="11">
    <source>
        <dbReference type="Proteomes" id="UP000006044"/>
    </source>
</evidence>
<evidence type="ECO:0000313" key="10">
    <source>
        <dbReference type="EMBL" id="EJZ65164.1"/>
    </source>
</evidence>
<dbReference type="PANTHER" id="PTHR11431">
    <property type="entry name" value="FERRITIN"/>
    <property type="match status" value="1"/>
</dbReference>
<evidence type="ECO:0000256" key="7">
    <source>
        <dbReference type="PIRSR" id="PIRSR601519-1"/>
    </source>
</evidence>
<dbReference type="STRING" id="742726.HMPREF9448_00895"/>
<dbReference type="PANTHER" id="PTHR11431:SF127">
    <property type="entry name" value="BACTERIAL NON-HEME FERRITIN"/>
    <property type="match status" value="1"/>
</dbReference>
<proteinExistence type="inferred from homology"/>
<comment type="function">
    <text evidence="6">May alleviate iron toxicity in the presence of oxygen.</text>
</comment>
<gene>
    <name evidence="10" type="ORF">HMPREF9448_00895</name>
</gene>
<evidence type="ECO:0000259" key="9">
    <source>
        <dbReference type="PROSITE" id="PS50905"/>
    </source>
</evidence>
<dbReference type="Proteomes" id="UP000006044">
    <property type="component" value="Unassembled WGS sequence"/>
</dbReference>
<keyword evidence="4" id="KW-0560">Oxidoreductase</keyword>
<dbReference type="PROSITE" id="PS50905">
    <property type="entry name" value="FERRITIN_LIKE"/>
    <property type="match status" value="1"/>
</dbReference>
<dbReference type="GO" id="GO:0006879">
    <property type="term" value="P:intracellular iron ion homeostasis"/>
    <property type="evidence" value="ECO:0007669"/>
    <property type="project" value="UniProtKB-KW"/>
</dbReference>
<feature type="binding site" evidence="7">
    <location>
        <position position="127"/>
    </location>
    <ligand>
        <name>Fe cation</name>
        <dbReference type="ChEBI" id="CHEBI:24875"/>
        <label>1</label>
    </ligand>
</feature>
<evidence type="ECO:0000256" key="2">
    <source>
        <dbReference type="ARBA" id="ARBA00022434"/>
    </source>
</evidence>
<dbReference type="GO" id="GO:0042802">
    <property type="term" value="F:identical protein binding"/>
    <property type="evidence" value="ECO:0007669"/>
    <property type="project" value="UniProtKB-ARBA"/>
</dbReference>
<feature type="binding site" evidence="7">
    <location>
        <position position="50"/>
    </location>
    <ligand>
        <name>Fe cation</name>
        <dbReference type="ChEBI" id="CHEBI:24875"/>
        <label>1</label>
    </ligand>
</feature>
<dbReference type="PATRIC" id="fig|742726.3.peg.958"/>
<sequence length="174" mass="19552">MLSKKMEEALNAQVNAEFWSAYLYLSMSNHFAAAGNQGFANWFSIQFQEEQAHATIFMKYVLSCGGKVTLAPIAGVKTEWKSPLEAFEDTLAHERKVTALIHDLCVLADEEKDFGTANMLKWFVDEQIEEEANAQELIDSLKMIKDNGFGLYMLDKELKARVYTTPAPLATSAE</sequence>
<feature type="binding site" evidence="7">
    <location>
        <position position="94"/>
    </location>
    <ligand>
        <name>Fe cation</name>
        <dbReference type="ChEBI" id="CHEBI:24875"/>
        <label>1</label>
    </ligand>
</feature>
<feature type="domain" description="Ferritin-like diiron" evidence="9">
    <location>
        <begin position="1"/>
        <end position="145"/>
    </location>
</feature>
<dbReference type="GO" id="GO:0005829">
    <property type="term" value="C:cytosol"/>
    <property type="evidence" value="ECO:0007669"/>
    <property type="project" value="TreeGrafter"/>
</dbReference>
<keyword evidence="2 8" id="KW-0409">Iron storage</keyword>
<reference evidence="10 11" key="1">
    <citation type="submission" date="2012-08" db="EMBL/GenBank/DDBJ databases">
        <title>The Genome Sequence of Barnesiella intestinihominis YIT 11860.</title>
        <authorList>
            <consortium name="The Broad Institute Genome Sequencing Platform"/>
            <person name="Earl A."/>
            <person name="Ward D."/>
            <person name="Feldgarden M."/>
            <person name="Gevers D."/>
            <person name="Morotomi M."/>
            <person name="Walker B."/>
            <person name="Young S.K."/>
            <person name="Zeng Q."/>
            <person name="Gargeya S."/>
            <person name="Fitzgerald M."/>
            <person name="Haas B."/>
            <person name="Abouelleil A."/>
            <person name="Alvarado L."/>
            <person name="Arachchi H.M."/>
            <person name="Berlin A.M."/>
            <person name="Chapman S.B."/>
            <person name="Goldberg J."/>
            <person name="Griggs A."/>
            <person name="Gujja S."/>
            <person name="Hansen M."/>
            <person name="Howarth C."/>
            <person name="Imamovic A."/>
            <person name="Larimer J."/>
            <person name="McCowen C."/>
            <person name="Montmayeur A."/>
            <person name="Murphy C."/>
            <person name="Neiman D."/>
            <person name="Pearson M."/>
            <person name="Priest M."/>
            <person name="Roberts A."/>
            <person name="Saif S."/>
            <person name="Shea T."/>
            <person name="Sisk P."/>
            <person name="Sykes S."/>
            <person name="Wortman J."/>
            <person name="Nusbaum C."/>
            <person name="Birren B."/>
        </authorList>
    </citation>
    <scope>NUCLEOTIDE SEQUENCE [LARGE SCALE GENOMIC DNA]</scope>
    <source>
        <strain evidence="10 11">YIT 11860</strain>
    </source>
</reference>
<dbReference type="EMBL" id="ADLE01000007">
    <property type="protein sequence ID" value="EJZ65164.1"/>
    <property type="molecule type" value="Genomic_DNA"/>
</dbReference>
<dbReference type="InterPro" id="IPR012347">
    <property type="entry name" value="Ferritin-like"/>
</dbReference>
<dbReference type="FunFam" id="1.20.1260.10:FF:000001">
    <property type="entry name" value="Non-heme ferritin"/>
    <property type="match status" value="1"/>
</dbReference>
<dbReference type="EC" id="1.16.3.2" evidence="8"/>
<dbReference type="GO" id="GO:0004322">
    <property type="term" value="F:ferroxidase activity"/>
    <property type="evidence" value="ECO:0007669"/>
    <property type="project" value="TreeGrafter"/>
</dbReference>
<comment type="subcellular location">
    <subcellularLocation>
        <location evidence="8">Cytoplasm</location>
    </subcellularLocation>
</comment>
<dbReference type="InterPro" id="IPR041719">
    <property type="entry name" value="Ferritin_prok"/>
</dbReference>
<comment type="caution">
    <text evidence="10">The sequence shown here is derived from an EMBL/GenBank/DDBJ whole genome shotgun (WGS) entry which is preliminary data.</text>
</comment>
<evidence type="ECO:0000256" key="5">
    <source>
        <dbReference type="ARBA" id="ARBA00023004"/>
    </source>
</evidence>
<comment type="function">
    <text evidence="8">Iron-storage protein.</text>
</comment>
<dbReference type="AlphaFoldDB" id="K0XBJ9"/>
<dbReference type="SUPFAM" id="SSF47240">
    <property type="entry name" value="Ferritin-like"/>
    <property type="match status" value="1"/>
</dbReference>
<accession>K0XBJ9</accession>
<dbReference type="GO" id="GO:0008198">
    <property type="term" value="F:ferrous iron binding"/>
    <property type="evidence" value="ECO:0007669"/>
    <property type="project" value="TreeGrafter"/>
</dbReference>
<dbReference type="InterPro" id="IPR009078">
    <property type="entry name" value="Ferritin-like_SF"/>
</dbReference>
<organism evidence="10 11">
    <name type="scientific">Barnesiella intestinihominis YIT 11860</name>
    <dbReference type="NCBI Taxonomy" id="742726"/>
    <lineage>
        <taxon>Bacteria</taxon>
        <taxon>Pseudomonadati</taxon>
        <taxon>Bacteroidota</taxon>
        <taxon>Bacteroidia</taxon>
        <taxon>Bacteroidales</taxon>
        <taxon>Barnesiellaceae</taxon>
        <taxon>Barnesiella</taxon>
    </lineage>
</organism>
<comment type="catalytic activity">
    <reaction evidence="8">
        <text>4 Fe(2+) + O2 + 6 H2O = 4 iron(III) oxide-hydroxide + 12 H(+)</text>
        <dbReference type="Rhea" id="RHEA:11972"/>
        <dbReference type="ChEBI" id="CHEBI:15377"/>
        <dbReference type="ChEBI" id="CHEBI:15378"/>
        <dbReference type="ChEBI" id="CHEBI:15379"/>
        <dbReference type="ChEBI" id="CHEBI:29033"/>
        <dbReference type="ChEBI" id="CHEBI:78619"/>
        <dbReference type="EC" id="1.16.3.2"/>
    </reaction>
</comment>
<dbReference type="CDD" id="cd01055">
    <property type="entry name" value="Nonheme_Ferritin"/>
    <property type="match status" value="1"/>
</dbReference>
<dbReference type="RefSeq" id="WP_008861388.1">
    <property type="nucleotide sequence ID" value="NZ_CAXSYG010000007.1"/>
</dbReference>
<feature type="binding site" evidence="7">
    <location>
        <position position="17"/>
    </location>
    <ligand>
        <name>Fe cation</name>
        <dbReference type="ChEBI" id="CHEBI:24875"/>
        <label>1</label>
    </ligand>
</feature>
<dbReference type="eggNOG" id="COG1528">
    <property type="taxonomic scope" value="Bacteria"/>
</dbReference>
<dbReference type="GO" id="GO:0006826">
    <property type="term" value="P:iron ion transport"/>
    <property type="evidence" value="ECO:0007669"/>
    <property type="project" value="InterPro"/>
</dbReference>
<dbReference type="Gene3D" id="1.20.1260.10">
    <property type="match status" value="1"/>
</dbReference>
<dbReference type="HOGENOM" id="CLU_065681_1_2_10"/>
<keyword evidence="5 7" id="KW-0408">Iron</keyword>
<keyword evidence="11" id="KW-1185">Reference proteome</keyword>
<evidence type="ECO:0000256" key="3">
    <source>
        <dbReference type="ARBA" id="ARBA00022723"/>
    </source>
</evidence>
<keyword evidence="3 7" id="KW-0479">Metal-binding</keyword>
<dbReference type="Pfam" id="PF00210">
    <property type="entry name" value="Ferritin"/>
    <property type="match status" value="1"/>
</dbReference>
<evidence type="ECO:0000256" key="1">
    <source>
        <dbReference type="ARBA" id="ARBA00006950"/>
    </source>
</evidence>
<dbReference type="GO" id="GO:0008199">
    <property type="term" value="F:ferric iron binding"/>
    <property type="evidence" value="ECO:0007669"/>
    <property type="project" value="InterPro"/>
</dbReference>
<dbReference type="GeneID" id="77848204"/>